<organism evidence="2 3">
    <name type="scientific">Ectopseudomonas hydrolytica</name>
    <dbReference type="NCBI Taxonomy" id="2493633"/>
    <lineage>
        <taxon>Bacteria</taxon>
        <taxon>Pseudomonadati</taxon>
        <taxon>Pseudomonadota</taxon>
        <taxon>Gammaproteobacteria</taxon>
        <taxon>Pseudomonadales</taxon>
        <taxon>Pseudomonadaceae</taxon>
        <taxon>Ectopseudomonas</taxon>
    </lineage>
</organism>
<dbReference type="InterPro" id="IPR029052">
    <property type="entry name" value="Metallo-depent_PP-like"/>
</dbReference>
<dbReference type="RefSeq" id="WP_129482739.1">
    <property type="nucleotide sequence ID" value="NZ_CP099397.1"/>
</dbReference>
<keyword evidence="3" id="KW-1185">Reference proteome</keyword>
<evidence type="ECO:0000313" key="3">
    <source>
        <dbReference type="Proteomes" id="UP001054897"/>
    </source>
</evidence>
<dbReference type="PANTHER" id="PTHR39323">
    <property type="entry name" value="BLR1149 PROTEIN"/>
    <property type="match status" value="1"/>
</dbReference>
<dbReference type="GO" id="GO:0016874">
    <property type="term" value="F:ligase activity"/>
    <property type="evidence" value="ECO:0007669"/>
    <property type="project" value="UniProtKB-KW"/>
</dbReference>
<dbReference type="NCBIfam" id="TIGR04123">
    <property type="entry name" value="P_estr_lig_assc"/>
    <property type="match status" value="1"/>
</dbReference>
<dbReference type="InterPro" id="IPR026336">
    <property type="entry name" value="PdeM-like"/>
</dbReference>
<dbReference type="PANTHER" id="PTHR39323:SF1">
    <property type="entry name" value="BLR1149 PROTEIN"/>
    <property type="match status" value="1"/>
</dbReference>
<sequence length="226" mass="24815">MSEHHPGHLIVSLAGAELWLLADKAIWWPQQQVLLIADIHIGKAAAYRALGQPVPQGTTAANLQRLDALLQRFDCRQLIFLGDFLHAPGSRTPATLAALAEWRERHAELAMTLVRGNHDKRAGDPPEDLRIAVVEEPLLLGPFALQHEPRAHASHHVLAGHLHPAYLLHGKGRQRLRLPCFVLGNEVSLLPAFGSFTGSMTFRAEPDQRIVVVGDGGIWPVQHSAP</sequence>
<dbReference type="GO" id="GO:0004519">
    <property type="term" value="F:endonuclease activity"/>
    <property type="evidence" value="ECO:0007669"/>
    <property type="project" value="UniProtKB-KW"/>
</dbReference>
<keyword evidence="2" id="KW-0378">Hydrolase</keyword>
<proteinExistence type="predicted"/>
<reference evidence="2" key="1">
    <citation type="submission" date="2022-06" db="EMBL/GenBank/DDBJ databases">
        <title>Complete genome of Pseudomonas hydrolytica DSWY01T.</title>
        <authorList>
            <person name="Jung J."/>
            <person name="Jeon C.O."/>
        </authorList>
    </citation>
    <scope>NUCLEOTIDE SEQUENCE</scope>
    <source>
        <strain evidence="2">DSWY01</strain>
    </source>
</reference>
<protein>
    <submittedName>
        <fullName evidence="2">Ligase-associated DNA damage response endonuclease PdeM</fullName>
        <ecNumber evidence="2">3.1.-.-</ecNumber>
    </submittedName>
</protein>
<keyword evidence="2" id="KW-0540">Nuclease</keyword>
<accession>A0ABY5ADU3</accession>
<dbReference type="InterPro" id="IPR024173">
    <property type="entry name" value="Pesterase_MJ0037-like"/>
</dbReference>
<feature type="domain" description="Calcineurin-like phosphoesterase" evidence="1">
    <location>
        <begin position="33"/>
        <end position="122"/>
    </location>
</feature>
<dbReference type="GO" id="GO:0016787">
    <property type="term" value="F:hydrolase activity"/>
    <property type="evidence" value="ECO:0007669"/>
    <property type="project" value="UniProtKB-KW"/>
</dbReference>
<gene>
    <name evidence="2" type="primary">pdeM</name>
    <name evidence="2" type="ORF">L1F06_011895</name>
</gene>
<dbReference type="EMBL" id="CP099397">
    <property type="protein sequence ID" value="USR42083.1"/>
    <property type="molecule type" value="Genomic_DNA"/>
</dbReference>
<evidence type="ECO:0000313" key="2">
    <source>
        <dbReference type="EMBL" id="USR42083.1"/>
    </source>
</evidence>
<keyword evidence="2" id="KW-0255">Endonuclease</keyword>
<dbReference type="PIRSF" id="PIRSF000887">
    <property type="entry name" value="Pesterase_MJ0037"/>
    <property type="match status" value="1"/>
</dbReference>
<dbReference type="Gene3D" id="3.60.21.10">
    <property type="match status" value="1"/>
</dbReference>
<dbReference type="InterPro" id="IPR004843">
    <property type="entry name" value="Calcineurin-like_PHP"/>
</dbReference>
<dbReference type="Pfam" id="PF00149">
    <property type="entry name" value="Metallophos"/>
    <property type="match status" value="1"/>
</dbReference>
<dbReference type="Proteomes" id="UP001054897">
    <property type="component" value="Chromosome"/>
</dbReference>
<keyword evidence="2" id="KW-0436">Ligase</keyword>
<dbReference type="EC" id="3.1.-.-" evidence="2"/>
<dbReference type="CDD" id="cd07391">
    <property type="entry name" value="MPP_PF1019"/>
    <property type="match status" value="1"/>
</dbReference>
<dbReference type="SUPFAM" id="SSF56300">
    <property type="entry name" value="Metallo-dependent phosphatases"/>
    <property type="match status" value="1"/>
</dbReference>
<dbReference type="GeneID" id="300081684"/>
<evidence type="ECO:0000259" key="1">
    <source>
        <dbReference type="Pfam" id="PF00149"/>
    </source>
</evidence>
<name>A0ABY5ADU3_9GAMM</name>